<keyword evidence="3 8" id="KW-0853">WD repeat</keyword>
<comment type="similarity">
    <text evidence="6">Belongs to the WD repeat WDR6 family.</text>
</comment>
<proteinExistence type="inferred from homology"/>
<dbReference type="InterPro" id="IPR051973">
    <property type="entry name" value="tRNA_Anticodon_Mtase-Reg"/>
</dbReference>
<dbReference type="PROSITE" id="PS50294">
    <property type="entry name" value="WD_REPEATS_REGION"/>
    <property type="match status" value="1"/>
</dbReference>
<evidence type="ECO:0000256" key="3">
    <source>
        <dbReference type="ARBA" id="ARBA00022574"/>
    </source>
</evidence>
<protein>
    <recommendedName>
        <fullName evidence="7">tRNA (34-2'-O)-methyltransferase regulator WDR6</fullName>
    </recommendedName>
</protein>
<organism evidence="9">
    <name type="scientific">Homalodisca liturata</name>
    <dbReference type="NCBI Taxonomy" id="320908"/>
    <lineage>
        <taxon>Eukaryota</taxon>
        <taxon>Metazoa</taxon>
        <taxon>Ecdysozoa</taxon>
        <taxon>Arthropoda</taxon>
        <taxon>Hexapoda</taxon>
        <taxon>Insecta</taxon>
        <taxon>Pterygota</taxon>
        <taxon>Neoptera</taxon>
        <taxon>Paraneoptera</taxon>
        <taxon>Hemiptera</taxon>
        <taxon>Auchenorrhyncha</taxon>
        <taxon>Membracoidea</taxon>
        <taxon>Cicadellidae</taxon>
        <taxon>Cicadellinae</taxon>
        <taxon>Proconiini</taxon>
        <taxon>Homalodisca</taxon>
    </lineage>
</organism>
<comment type="subcellular location">
    <subcellularLocation>
        <location evidence="1">Cytoplasm</location>
    </subcellularLocation>
</comment>
<keyword evidence="2" id="KW-0963">Cytoplasm</keyword>
<dbReference type="InterPro" id="IPR001680">
    <property type="entry name" value="WD40_rpt"/>
</dbReference>
<evidence type="ECO:0000256" key="8">
    <source>
        <dbReference type="PROSITE-ProRule" id="PRU00221"/>
    </source>
</evidence>
<evidence type="ECO:0000256" key="5">
    <source>
        <dbReference type="ARBA" id="ARBA00022737"/>
    </source>
</evidence>
<sequence>MQSNVSFIKSVHKKLPITSVRFSDKYVLAGIGGDLYIYDTESSTVKMQINVLDNITIHGICQKKENNIMCVFGGTHIAILDTNLKSSVLRLKSIHKWKVKDWVLCSEWLKDTTKAQLVTLSAHNQLLLWDAYSGSNITTVTCTEQCILYCGSLVTCGDKWTDVVVIAGTVFQQIIVWGVGDNSTSDRQVVHRLSGHKGVIFSVVYNEQLRLISSTSDDRSIRVWSIVSASSQSTLSVDDWKSASVTLVLTVFGHTSRVWQSCILADKKIISCGEDSTVSLWQEHGECVSQQETHQGGGVWCMDVKEIEGEVIVVTGGADGGISVWSVDTAPPQSLPLPVPPETPRRIALLMHHRPLVTTEAGKLLLYANDSWSTVFSDPRIANYCLLEMSPSRLLIALASIKGHIIILRSTDFGVVLDKQVGDGRIFSLHWLREDVLLSCHDSGNLSVWKIHNTDLNELGMVNLPACKERWTTAAVMLDDDAVVYGDRGGNIHYSPILPRQSHYCDAVKTVSRVHSQLGVCSLCVVEGQVWSTGRDGTVKQFSVSQCGLTLVSTCHLPINWAAQLLLNPAALLCFHESSVVLWSLKERRKLLSLQCGGGHRSWSFLVDNNQFCFSYLKDKTAHIIHCPMLQISKPSLMEGFHVREINSMALVKDDWMVSGGEDGTVRLSRVTDKGWTTPAVAHSHLSSVRTVTVTRFGHQILLFSAGGRAQLKMWKINLGCPKTASLTEQASVMLREERRGRHWLNNSPVSDPETRYMGLHTIQSTPSTLLVLAACSDAYLRVFRLDSINGEVEKLWLYKSVKSSQCCMLRVTSFRCYVTVIVTTATDGSVTLWELNSLTVFASERIHQNGVNSVSVLTEGLGEG</sequence>
<feature type="repeat" description="WD" evidence="8">
    <location>
        <begin position="193"/>
        <end position="234"/>
    </location>
</feature>
<dbReference type="SUPFAM" id="SSF50978">
    <property type="entry name" value="WD40 repeat-like"/>
    <property type="match status" value="3"/>
</dbReference>
<dbReference type="GO" id="GO:0030488">
    <property type="term" value="P:tRNA methylation"/>
    <property type="evidence" value="ECO:0007669"/>
    <property type="project" value="TreeGrafter"/>
</dbReference>
<dbReference type="AlphaFoldDB" id="A0A1B6HZJ5"/>
<reference evidence="9" key="1">
    <citation type="submission" date="2015-11" db="EMBL/GenBank/DDBJ databases">
        <title>De novo transcriptome assembly of four potential Pierce s Disease insect vectors from Arizona vineyards.</title>
        <authorList>
            <person name="Tassone E.E."/>
        </authorList>
    </citation>
    <scope>NUCLEOTIDE SEQUENCE</scope>
</reference>
<feature type="non-terminal residue" evidence="9">
    <location>
        <position position="865"/>
    </location>
</feature>
<dbReference type="Gene3D" id="2.130.10.10">
    <property type="entry name" value="YVTN repeat-like/Quinoprotein amine dehydrogenase"/>
    <property type="match status" value="5"/>
</dbReference>
<evidence type="ECO:0000256" key="7">
    <source>
        <dbReference type="ARBA" id="ARBA00040154"/>
    </source>
</evidence>
<dbReference type="InterPro" id="IPR015943">
    <property type="entry name" value="WD40/YVTN_repeat-like_dom_sf"/>
</dbReference>
<keyword evidence="4" id="KW-0819">tRNA processing</keyword>
<accession>A0A1B6HZJ5</accession>
<dbReference type="InterPro" id="IPR036322">
    <property type="entry name" value="WD40_repeat_dom_sf"/>
</dbReference>
<evidence type="ECO:0000256" key="2">
    <source>
        <dbReference type="ARBA" id="ARBA00022490"/>
    </source>
</evidence>
<dbReference type="EMBL" id="GECU01027617">
    <property type="protein sequence ID" value="JAS80089.1"/>
    <property type="molecule type" value="Transcribed_RNA"/>
</dbReference>
<dbReference type="PANTHER" id="PTHR14344:SF3">
    <property type="entry name" value="WD REPEAT-CONTAINING PROTEIN 6"/>
    <property type="match status" value="1"/>
</dbReference>
<evidence type="ECO:0000256" key="1">
    <source>
        <dbReference type="ARBA" id="ARBA00004496"/>
    </source>
</evidence>
<dbReference type="GO" id="GO:0005737">
    <property type="term" value="C:cytoplasm"/>
    <property type="evidence" value="ECO:0007669"/>
    <property type="project" value="UniProtKB-SubCell"/>
</dbReference>
<keyword evidence="5" id="KW-0677">Repeat</keyword>
<dbReference type="PROSITE" id="PS50082">
    <property type="entry name" value="WD_REPEATS_2"/>
    <property type="match status" value="1"/>
</dbReference>
<gene>
    <name evidence="9" type="ORF">g.11186</name>
</gene>
<dbReference type="Pfam" id="PF00400">
    <property type="entry name" value="WD40"/>
    <property type="match status" value="3"/>
</dbReference>
<name>A0A1B6HZJ5_9HEMI</name>
<evidence type="ECO:0000256" key="6">
    <source>
        <dbReference type="ARBA" id="ARBA00038255"/>
    </source>
</evidence>
<dbReference type="PANTHER" id="PTHR14344">
    <property type="entry name" value="WD REPEAT PROTEIN"/>
    <property type="match status" value="1"/>
</dbReference>
<evidence type="ECO:0000256" key="4">
    <source>
        <dbReference type="ARBA" id="ARBA00022694"/>
    </source>
</evidence>
<evidence type="ECO:0000313" key="9">
    <source>
        <dbReference type="EMBL" id="JAS80089.1"/>
    </source>
</evidence>
<dbReference type="SMART" id="SM00320">
    <property type="entry name" value="WD40"/>
    <property type="match status" value="10"/>
</dbReference>